<dbReference type="RefSeq" id="WP_209906613.1">
    <property type="nucleotide sequence ID" value="NZ_BAAAMI010000005.1"/>
</dbReference>
<evidence type="ECO:0000259" key="1">
    <source>
        <dbReference type="Pfam" id="PF01814"/>
    </source>
</evidence>
<proteinExistence type="predicted"/>
<gene>
    <name evidence="2" type="ORF">JOF46_001341</name>
</gene>
<evidence type="ECO:0000313" key="3">
    <source>
        <dbReference type="Proteomes" id="UP000766570"/>
    </source>
</evidence>
<dbReference type="Pfam" id="PF01814">
    <property type="entry name" value="Hemerythrin"/>
    <property type="match status" value="1"/>
</dbReference>
<dbReference type="InterPro" id="IPR012312">
    <property type="entry name" value="Hemerythrin-like"/>
</dbReference>
<feature type="domain" description="Hemerythrin-like" evidence="1">
    <location>
        <begin position="8"/>
        <end position="123"/>
    </location>
</feature>
<sequence>MEQQTLGAALEAEHREIDGGIEAYLAADGTGQDPSDTLVRSLAGLRRHIYLEEEFLFPPLKRSGLMGPIFAMEREHGQLWDTMAGIDSSIEHGDAPGTRTACTQLLALLGKHNAMEEKVIYAQADGLLDETASSALGDFLGSGVLPADWSPHSARG</sequence>
<keyword evidence="3" id="KW-1185">Reference proteome</keyword>
<evidence type="ECO:0000313" key="2">
    <source>
        <dbReference type="EMBL" id="MBP2373429.1"/>
    </source>
</evidence>
<dbReference type="EMBL" id="JAGIOE010000001">
    <property type="protein sequence ID" value="MBP2373429.1"/>
    <property type="molecule type" value="Genomic_DNA"/>
</dbReference>
<reference evidence="2 3" key="1">
    <citation type="submission" date="2021-03" db="EMBL/GenBank/DDBJ databases">
        <title>Sequencing the genomes of 1000 actinobacteria strains.</title>
        <authorList>
            <person name="Klenk H.-P."/>
        </authorList>
    </citation>
    <scope>NUCLEOTIDE SEQUENCE [LARGE SCALE GENOMIC DNA]</scope>
    <source>
        <strain evidence="2 3">DSM 15454</strain>
    </source>
</reference>
<name>A0ABS4WB41_9MICC</name>
<dbReference type="Proteomes" id="UP000766570">
    <property type="component" value="Unassembled WGS sequence"/>
</dbReference>
<accession>A0ABS4WB41</accession>
<organism evidence="2 3">
    <name type="scientific">Paeniglutamicibacter psychrophenolicus</name>
    <dbReference type="NCBI Taxonomy" id="257454"/>
    <lineage>
        <taxon>Bacteria</taxon>
        <taxon>Bacillati</taxon>
        <taxon>Actinomycetota</taxon>
        <taxon>Actinomycetes</taxon>
        <taxon>Micrococcales</taxon>
        <taxon>Micrococcaceae</taxon>
        <taxon>Paeniglutamicibacter</taxon>
    </lineage>
</organism>
<comment type="caution">
    <text evidence="2">The sequence shown here is derived from an EMBL/GenBank/DDBJ whole genome shotgun (WGS) entry which is preliminary data.</text>
</comment>
<protein>
    <submittedName>
        <fullName evidence="2">Hemerythrin-like domain-containing protein</fullName>
    </submittedName>
</protein>
<dbReference type="Gene3D" id="1.20.120.520">
    <property type="entry name" value="nmb1532 protein domain like"/>
    <property type="match status" value="1"/>
</dbReference>